<dbReference type="RefSeq" id="WP_022375750.1">
    <property type="nucleotide sequence ID" value="NZ_JAOQJG010000003.1"/>
</dbReference>
<dbReference type="InterPro" id="IPR009501">
    <property type="entry name" value="UCP020269"/>
</dbReference>
<feature type="domain" description="LUD" evidence="1">
    <location>
        <begin position="14"/>
        <end position="206"/>
    </location>
</feature>
<comment type="caution">
    <text evidence="2">The sequence shown here is derived from an EMBL/GenBank/DDBJ whole genome shotgun (WGS) entry which is preliminary data.</text>
</comment>
<dbReference type="PIRSF" id="PIRSF020269">
    <property type="entry name" value="DUF1121"/>
    <property type="match status" value="1"/>
</dbReference>
<evidence type="ECO:0000313" key="2">
    <source>
        <dbReference type="EMBL" id="MEQ2710308.1"/>
    </source>
</evidence>
<reference evidence="2 3" key="1">
    <citation type="submission" date="2024-04" db="EMBL/GenBank/DDBJ databases">
        <title>Human intestinal bacterial collection.</title>
        <authorList>
            <person name="Pauvert C."/>
            <person name="Hitch T.C.A."/>
            <person name="Clavel T."/>
        </authorList>
    </citation>
    <scope>NUCLEOTIDE SEQUENCE [LARGE SCALE GENOMIC DNA]</scope>
    <source>
        <strain evidence="2 3">CLA-AA-H249</strain>
    </source>
</reference>
<name>A0ABV1ISV9_9FIRM</name>
<evidence type="ECO:0000259" key="1">
    <source>
        <dbReference type="Pfam" id="PF02589"/>
    </source>
</evidence>
<dbReference type="PANTHER" id="PTHR36179:SF2">
    <property type="entry name" value="LUD DOMAIN-CONTAINING PROTEIN"/>
    <property type="match status" value="1"/>
</dbReference>
<proteinExistence type="predicted"/>
<protein>
    <submittedName>
        <fullName evidence="2">Lactate utilization protein</fullName>
    </submittedName>
</protein>
<dbReference type="InterPro" id="IPR003741">
    <property type="entry name" value="LUD_dom"/>
</dbReference>
<gene>
    <name evidence="2" type="ORF">AAAU51_03855</name>
</gene>
<sequence length="212" mass="23259">MFLNEATKLRAQTIIKGLEKRNMEGVFCETKEDALAKALSYIEEGSSVTWGGSMSISEIGLMDAVKNGNYEIIDRSVAKNYDEQREIFSKAVLADYYLMSSNAITLDGELINIDGTGNRVACLTYGPKNVIMIVGMNKVVNDVEDGIKRVRNFASPPNTLRLGLKTPCSMTGRCGDCYGDTCICSQIVVTRRQSAAMRGRIKIILVGESLGY</sequence>
<keyword evidence="3" id="KW-1185">Reference proteome</keyword>
<evidence type="ECO:0000313" key="3">
    <source>
        <dbReference type="Proteomes" id="UP001482154"/>
    </source>
</evidence>
<dbReference type="EMBL" id="JBBNIN010000004">
    <property type="protein sequence ID" value="MEQ2710308.1"/>
    <property type="molecule type" value="Genomic_DNA"/>
</dbReference>
<dbReference type="Pfam" id="PF02589">
    <property type="entry name" value="LUD_dom"/>
    <property type="match status" value="1"/>
</dbReference>
<accession>A0ABV1ISV9</accession>
<organism evidence="2 3">
    <name type="scientific">Anaerostipes amylophilus</name>
    <dbReference type="NCBI Taxonomy" id="2981779"/>
    <lineage>
        <taxon>Bacteria</taxon>
        <taxon>Bacillati</taxon>
        <taxon>Bacillota</taxon>
        <taxon>Clostridia</taxon>
        <taxon>Lachnospirales</taxon>
        <taxon>Lachnospiraceae</taxon>
        <taxon>Anaerostipes</taxon>
    </lineage>
</organism>
<dbReference type="PANTHER" id="PTHR36179">
    <property type="entry name" value="LUD_DOM DOMAIN-CONTAINING PROTEIN"/>
    <property type="match status" value="1"/>
</dbReference>
<dbReference type="Proteomes" id="UP001482154">
    <property type="component" value="Unassembled WGS sequence"/>
</dbReference>